<dbReference type="OrthoDB" id="423533at2759"/>
<dbReference type="GO" id="GO:0005739">
    <property type="term" value="C:mitochondrion"/>
    <property type="evidence" value="ECO:0007669"/>
    <property type="project" value="TreeGrafter"/>
</dbReference>
<dbReference type="GO" id="GO:0016301">
    <property type="term" value="F:kinase activity"/>
    <property type="evidence" value="ECO:0007669"/>
    <property type="project" value="UniProtKB-KW"/>
</dbReference>
<keyword evidence="4" id="KW-0234">DNA repair</keyword>
<dbReference type="Gene3D" id="3.40.470.10">
    <property type="entry name" value="Uracil-DNA glycosylase-like domain"/>
    <property type="match status" value="1"/>
</dbReference>
<protein>
    <submittedName>
        <fullName evidence="6">Putative TKL protein kinase</fullName>
    </submittedName>
</protein>
<evidence type="ECO:0000256" key="3">
    <source>
        <dbReference type="ARBA" id="ARBA00022801"/>
    </source>
</evidence>
<dbReference type="GO" id="GO:0005634">
    <property type="term" value="C:nucleus"/>
    <property type="evidence" value="ECO:0007669"/>
    <property type="project" value="TreeGrafter"/>
</dbReference>
<dbReference type="PANTHER" id="PTHR11264">
    <property type="entry name" value="URACIL-DNA GLYCOSYLASE"/>
    <property type="match status" value="1"/>
</dbReference>
<evidence type="ECO:0000256" key="2">
    <source>
        <dbReference type="ARBA" id="ARBA00022763"/>
    </source>
</evidence>
<keyword evidence="2" id="KW-0227">DNA damage</keyword>
<comment type="caution">
    <text evidence="6">The sequence shown here is derived from an EMBL/GenBank/DDBJ whole genome shotgun (WGS) entry which is preliminary data.</text>
</comment>
<keyword evidence="6" id="KW-0418">Kinase</keyword>
<evidence type="ECO:0000256" key="1">
    <source>
        <dbReference type="ARBA" id="ARBA00008184"/>
    </source>
</evidence>
<dbReference type="InterPro" id="IPR002043">
    <property type="entry name" value="UDG_fam1"/>
</dbReference>
<feature type="active site" description="Proton acceptor" evidence="5">
    <location>
        <position position="16"/>
    </location>
</feature>
<dbReference type="EMBL" id="SNRW01048049">
    <property type="protein sequence ID" value="KAA6314030.1"/>
    <property type="molecule type" value="Genomic_DNA"/>
</dbReference>
<feature type="non-terminal residue" evidence="6">
    <location>
        <position position="157"/>
    </location>
</feature>
<dbReference type="InterPro" id="IPR018085">
    <property type="entry name" value="Ura-DNA_Glyclase_AS"/>
</dbReference>
<dbReference type="PROSITE" id="PS00130">
    <property type="entry name" value="U_DNA_GLYCOSYLASE"/>
    <property type="match status" value="1"/>
</dbReference>
<name>A0A5J4PYV8_9EUKA</name>
<dbReference type="GO" id="GO:0004844">
    <property type="term" value="F:uracil DNA N-glycosylase activity"/>
    <property type="evidence" value="ECO:0007669"/>
    <property type="project" value="InterPro"/>
</dbReference>
<dbReference type="SUPFAM" id="SSF52141">
    <property type="entry name" value="Uracil-DNA glycosylase-like"/>
    <property type="match status" value="1"/>
</dbReference>
<dbReference type="Proteomes" id="UP000324800">
    <property type="component" value="Unassembled WGS sequence"/>
</dbReference>
<reference evidence="6 7" key="1">
    <citation type="submission" date="2019-03" db="EMBL/GenBank/DDBJ databases">
        <title>Single cell metagenomics reveals metabolic interactions within the superorganism composed of flagellate Streblomastix strix and complex community of Bacteroidetes bacteria on its surface.</title>
        <authorList>
            <person name="Treitli S.C."/>
            <person name="Kolisko M."/>
            <person name="Husnik F."/>
            <person name="Keeling P."/>
            <person name="Hampl V."/>
        </authorList>
    </citation>
    <scope>NUCLEOTIDE SEQUENCE [LARGE SCALE GENOMIC DNA]</scope>
    <source>
        <strain evidence="6">ST1C</strain>
    </source>
</reference>
<evidence type="ECO:0000313" key="7">
    <source>
        <dbReference type="Proteomes" id="UP000324800"/>
    </source>
</evidence>
<feature type="non-terminal residue" evidence="6">
    <location>
        <position position="1"/>
    </location>
</feature>
<proteinExistence type="inferred from homology"/>
<dbReference type="InterPro" id="IPR036895">
    <property type="entry name" value="Uracil-DNA_glycosylase-like_sf"/>
</dbReference>
<evidence type="ECO:0000313" key="6">
    <source>
        <dbReference type="EMBL" id="KAA6314030.1"/>
    </source>
</evidence>
<gene>
    <name evidence="6" type="ORF">EZS28_055653</name>
</gene>
<comment type="similarity">
    <text evidence="1">Belongs to the uracil-DNA glycosylase (UDG) superfamily. UNG family.</text>
</comment>
<keyword evidence="3" id="KW-0378">Hydrolase</keyword>
<keyword evidence="6" id="KW-0808">Transferase</keyword>
<dbReference type="GO" id="GO:0097510">
    <property type="term" value="P:base-excision repair, AP site formation via deaminated base removal"/>
    <property type="evidence" value="ECO:0007669"/>
    <property type="project" value="TreeGrafter"/>
</dbReference>
<evidence type="ECO:0000256" key="4">
    <source>
        <dbReference type="ARBA" id="ARBA00023204"/>
    </source>
</evidence>
<accession>A0A5J4PYV8</accession>
<dbReference type="PANTHER" id="PTHR11264:SF8">
    <property type="entry name" value="URACIL-DNA GLYCOSYLASE-LIKE DOMAIN-CONTAINING PROTEIN"/>
    <property type="match status" value="1"/>
</dbReference>
<evidence type="ECO:0000256" key="5">
    <source>
        <dbReference type="PROSITE-ProRule" id="PRU10072"/>
    </source>
</evidence>
<dbReference type="AlphaFoldDB" id="A0A5J4PYV8"/>
<organism evidence="6 7">
    <name type="scientific">Streblomastix strix</name>
    <dbReference type="NCBI Taxonomy" id="222440"/>
    <lineage>
        <taxon>Eukaryota</taxon>
        <taxon>Metamonada</taxon>
        <taxon>Preaxostyla</taxon>
        <taxon>Oxymonadida</taxon>
        <taxon>Streblomastigidae</taxon>
        <taxon>Streblomastix</taxon>
    </lineage>
</organism>
<sequence>NLTTPKDCKVIVFGQDPYPREESAIGVAFCDGAITSWEDTFSPSFRNIIKSVLISMNHLTKDSKIDEIRSKAKQLKLVSPNEWFLSTGRQAQSELKKHALFWKLTIQKIIETVFEVKEQTFQDKKEEEQTPSIVFVLWGGFAKQNLAPLILKANNEK</sequence>